<dbReference type="InterPro" id="IPR032472">
    <property type="entry name" value="ArgoL2"/>
</dbReference>
<dbReference type="EMBL" id="JAVRRL010000018">
    <property type="protein sequence ID" value="KAK5114285.1"/>
    <property type="molecule type" value="Genomic_DNA"/>
</dbReference>
<name>A0AAN7YHI4_9PEZI</name>
<dbReference type="SUPFAM" id="SSF101690">
    <property type="entry name" value="PAZ domain"/>
    <property type="match status" value="1"/>
</dbReference>
<dbReference type="Pfam" id="PF16486">
    <property type="entry name" value="ArgoN"/>
    <property type="match status" value="1"/>
</dbReference>
<evidence type="ECO:0000256" key="1">
    <source>
        <dbReference type="RuleBase" id="RU361178"/>
    </source>
</evidence>
<dbReference type="InterPro" id="IPR036397">
    <property type="entry name" value="RNaseH_sf"/>
</dbReference>
<comment type="caution">
    <text evidence="5">The sequence shown here is derived from an EMBL/GenBank/DDBJ whole genome shotgun (WGS) entry which is preliminary data.</text>
</comment>
<feature type="domain" description="Piwi" evidence="4">
    <location>
        <begin position="623"/>
        <end position="919"/>
    </location>
</feature>
<evidence type="ECO:0000256" key="2">
    <source>
        <dbReference type="SAM" id="MobiDB-lite"/>
    </source>
</evidence>
<protein>
    <submittedName>
        <fullName evidence="5">Uncharacterized protein</fullName>
    </submittedName>
</protein>
<dbReference type="PANTHER" id="PTHR22891">
    <property type="entry name" value="EUKARYOTIC TRANSLATION INITIATION FACTOR 2C"/>
    <property type="match status" value="1"/>
</dbReference>
<comment type="similarity">
    <text evidence="1">Belongs to the argonaute family.</text>
</comment>
<dbReference type="Pfam" id="PF02171">
    <property type="entry name" value="Piwi"/>
    <property type="match status" value="1"/>
</dbReference>
<dbReference type="CDD" id="cd02846">
    <property type="entry name" value="PAZ_argonaute_like"/>
    <property type="match status" value="1"/>
</dbReference>
<evidence type="ECO:0000259" key="3">
    <source>
        <dbReference type="PROSITE" id="PS50821"/>
    </source>
</evidence>
<dbReference type="InterPro" id="IPR045246">
    <property type="entry name" value="Piwi_ago-like"/>
</dbReference>
<dbReference type="InterPro" id="IPR003165">
    <property type="entry name" value="Piwi"/>
</dbReference>
<feature type="compositionally biased region" description="Basic and acidic residues" evidence="2">
    <location>
        <begin position="32"/>
        <end position="48"/>
    </location>
</feature>
<dbReference type="InterPro" id="IPR036085">
    <property type="entry name" value="PAZ_dom_sf"/>
</dbReference>
<dbReference type="AlphaFoldDB" id="A0AAN7YHI4"/>
<dbReference type="Gene3D" id="3.40.50.2300">
    <property type="match status" value="1"/>
</dbReference>
<dbReference type="InterPro" id="IPR012337">
    <property type="entry name" value="RNaseH-like_sf"/>
</dbReference>
<organism evidence="5 6">
    <name type="scientific">Meristemomyces frigidus</name>
    <dbReference type="NCBI Taxonomy" id="1508187"/>
    <lineage>
        <taxon>Eukaryota</taxon>
        <taxon>Fungi</taxon>
        <taxon>Dikarya</taxon>
        <taxon>Ascomycota</taxon>
        <taxon>Pezizomycotina</taxon>
        <taxon>Dothideomycetes</taxon>
        <taxon>Dothideomycetidae</taxon>
        <taxon>Mycosphaerellales</taxon>
        <taxon>Teratosphaeriaceae</taxon>
        <taxon>Meristemomyces</taxon>
    </lineage>
</organism>
<proteinExistence type="inferred from homology"/>
<dbReference type="CDD" id="cd04657">
    <property type="entry name" value="Piwi_ago-like"/>
    <property type="match status" value="1"/>
</dbReference>
<feature type="region of interest" description="Disordered" evidence="2">
    <location>
        <begin position="1"/>
        <end position="88"/>
    </location>
</feature>
<accession>A0AAN7YHI4</accession>
<dbReference type="Gene3D" id="3.30.420.10">
    <property type="entry name" value="Ribonuclease H-like superfamily/Ribonuclease H"/>
    <property type="match status" value="1"/>
</dbReference>
<feature type="domain" description="PAZ" evidence="3">
    <location>
        <begin position="343"/>
        <end position="448"/>
    </location>
</feature>
<dbReference type="Proteomes" id="UP001310890">
    <property type="component" value="Unassembled WGS sequence"/>
</dbReference>
<dbReference type="PROSITE" id="PS50822">
    <property type="entry name" value="PIWI"/>
    <property type="match status" value="1"/>
</dbReference>
<dbReference type="InterPro" id="IPR032473">
    <property type="entry name" value="Argonaute_Mid_dom"/>
</dbReference>
<dbReference type="Pfam" id="PF16487">
    <property type="entry name" value="ArgoMid"/>
    <property type="match status" value="1"/>
</dbReference>
<dbReference type="SMART" id="SM01163">
    <property type="entry name" value="DUF1785"/>
    <property type="match status" value="1"/>
</dbReference>
<dbReference type="InterPro" id="IPR014811">
    <property type="entry name" value="ArgoL1"/>
</dbReference>
<dbReference type="InterPro" id="IPR032474">
    <property type="entry name" value="Argonaute_N"/>
</dbReference>
<sequence length="1034" mass="113785">MPGTAKKRAMDERKRIQEASRASTSVTASCLEKSESDSKSESNSKSEQADTTVPADDDSSRNSVSNYDGNRDETSGDTRNPTTSRVVVDPKNFDISAAGWASIRNVTTQMPARPKPSTLGQGIKVGLNTFRIKKVPEKKVFQFDVLIGSGAEKRGLMKRVWESKAIAKALGKGWIYDGNKLAWSMNPIDREHKILVDLDSPEEGGRPAVGGKENKHRVLIRQTNYVGFDVLMGYLDGKCGFDNTILEAINFFDHLLGEYPRMRYTQIKRNFFAKGETRFDLGNAVEAFKGVYQSLRIAHKGGNVACLSINVDVANGTFWKQLTLPIAAVQLCGSRDANDLSYSLRQGVKDGVKVGPQSRHFQALKKMSKLHVEAKHRNQKETDKYVIERFLTQNSREYKFEKDGKMVSVYDYFARTYNIRLQYPDLPVVKMTKGKSTVLPMEVLTIEGNQRYAFKMDDRQTANMIKFAVEPPPQRWGAIQHGLKMLDWSSDPILKAFGVEVDSNKTVVDGRLLAAPLVKFGTGEAKPGTSGRWDLKGKKFLTPNTAPLKSWGVCVVPGRRGGKPDRSVVQNFMSEFVKIYKGHGGRVEMNEPTLVLANGDDVGAWVTDTWNKTGNATQCRPQILLFILPDKDTSVYGRIKRSAECRYGVVSQCMQYSHVMKAQAQYISNVCMKFNAKLGGSTCRAVGAKNNKDTGLLTEPTVIFGADVSHSAPGVDAPSMAALTCSMDRLGIRYAGACETNGYRVEMITTKNINNLMKPLLQSWVQGPGQGRFPKRIIYFRDGVSEGQYQYVLTQEVADMKALLKTAGLAQDIPFIVVVGGKRHHVRFFPEKGDRNGNPLPGTLVETGVTHPYENDFYLCSHAAIKGTARPMHYHVLLNEVGMSNEELQTMIYEHSYQYIRATTPVSMHPAIYYAHIVSGRAICHDPKWAMSSDNAPSVAPKPTTPVVPKPSGSQSGSQVKAASHSRSGSQGQAGSQGKAGSQGQLVVQGQTGPQGQIVAKGQTGGSSAVLRVDAEVLMPMPNQGGIGNVMWFI</sequence>
<dbReference type="Pfam" id="PF02170">
    <property type="entry name" value="PAZ"/>
    <property type="match status" value="1"/>
</dbReference>
<dbReference type="SMART" id="SM00950">
    <property type="entry name" value="Piwi"/>
    <property type="match status" value="1"/>
</dbReference>
<dbReference type="SMART" id="SM00949">
    <property type="entry name" value="PAZ"/>
    <property type="match status" value="1"/>
</dbReference>
<dbReference type="Pfam" id="PF16488">
    <property type="entry name" value="ArgoL2"/>
    <property type="match status" value="1"/>
</dbReference>
<evidence type="ECO:0000259" key="4">
    <source>
        <dbReference type="PROSITE" id="PS50822"/>
    </source>
</evidence>
<gene>
    <name evidence="5" type="ORF">LTR62_002536</name>
</gene>
<evidence type="ECO:0000313" key="5">
    <source>
        <dbReference type="EMBL" id="KAK5114285.1"/>
    </source>
</evidence>
<dbReference type="SUPFAM" id="SSF53098">
    <property type="entry name" value="Ribonuclease H-like"/>
    <property type="match status" value="1"/>
</dbReference>
<feature type="compositionally biased region" description="Low complexity" evidence="2">
    <location>
        <begin position="962"/>
        <end position="985"/>
    </location>
</feature>
<dbReference type="Pfam" id="PF08699">
    <property type="entry name" value="ArgoL1"/>
    <property type="match status" value="1"/>
</dbReference>
<evidence type="ECO:0000313" key="6">
    <source>
        <dbReference type="Proteomes" id="UP001310890"/>
    </source>
</evidence>
<dbReference type="Gene3D" id="2.170.260.10">
    <property type="entry name" value="paz domain"/>
    <property type="match status" value="1"/>
</dbReference>
<dbReference type="InterPro" id="IPR003100">
    <property type="entry name" value="PAZ_dom"/>
</dbReference>
<reference evidence="5" key="1">
    <citation type="submission" date="2023-08" db="EMBL/GenBank/DDBJ databases">
        <title>Black Yeasts Isolated from many extreme environments.</title>
        <authorList>
            <person name="Coleine C."/>
            <person name="Stajich J.E."/>
            <person name="Selbmann L."/>
        </authorList>
    </citation>
    <scope>NUCLEOTIDE SEQUENCE</scope>
    <source>
        <strain evidence="5">CCFEE 5401</strain>
    </source>
</reference>
<dbReference type="GO" id="GO:0003723">
    <property type="term" value="F:RNA binding"/>
    <property type="evidence" value="ECO:0007669"/>
    <property type="project" value="InterPro"/>
</dbReference>
<dbReference type="PROSITE" id="PS50821">
    <property type="entry name" value="PAZ"/>
    <property type="match status" value="1"/>
</dbReference>
<feature type="compositionally biased region" description="Basic and acidic residues" evidence="2">
    <location>
        <begin position="8"/>
        <end position="18"/>
    </location>
</feature>
<feature type="region of interest" description="Disordered" evidence="2">
    <location>
        <begin position="933"/>
        <end position="985"/>
    </location>
</feature>